<dbReference type="Proteomes" id="UP000323876">
    <property type="component" value="Unassembled WGS sequence"/>
</dbReference>
<dbReference type="RefSeq" id="WP_150400238.1">
    <property type="nucleotide sequence ID" value="NZ_VXLC01000001.1"/>
</dbReference>
<keyword evidence="2" id="KW-1185">Reference proteome</keyword>
<proteinExistence type="predicted"/>
<dbReference type="Pfam" id="PF09957">
    <property type="entry name" value="VapB_antitoxin"/>
    <property type="match status" value="1"/>
</dbReference>
<gene>
    <name evidence="1" type="ORF">F3087_03185</name>
</gene>
<dbReference type="OrthoDB" id="4563074at2"/>
<evidence type="ECO:0000313" key="2">
    <source>
        <dbReference type="Proteomes" id="UP000323876"/>
    </source>
</evidence>
<sequence>MTRTVLDIDDELLAAAAEILGTSKKVATVNAALADVVRRRKREQFASWVKAGGLVDEPQKTSEH</sequence>
<accession>A0A5N0EQE0</accession>
<dbReference type="EMBL" id="VXLC01000001">
    <property type="protein sequence ID" value="KAA8890325.1"/>
    <property type="molecule type" value="Genomic_DNA"/>
</dbReference>
<reference evidence="1 2" key="1">
    <citation type="submission" date="2019-09" db="EMBL/GenBank/DDBJ databases">
        <authorList>
            <person name="Wang X."/>
        </authorList>
    </citation>
    <scope>NUCLEOTIDE SEQUENCE [LARGE SCALE GENOMIC DNA]</scope>
    <source>
        <strain evidence="1 2">CICC 11023</strain>
    </source>
</reference>
<evidence type="ECO:0000313" key="1">
    <source>
        <dbReference type="EMBL" id="KAA8890325.1"/>
    </source>
</evidence>
<dbReference type="AlphaFoldDB" id="A0A5N0EQE0"/>
<dbReference type="InterPro" id="IPR019239">
    <property type="entry name" value="VapB_antitoxin"/>
</dbReference>
<comment type="caution">
    <text evidence="1">The sequence shown here is derived from an EMBL/GenBank/DDBJ whole genome shotgun (WGS) entry which is preliminary data.</text>
</comment>
<protein>
    <submittedName>
        <fullName evidence="1">Type II toxin-antitoxin system VapB family antitoxin</fullName>
    </submittedName>
</protein>
<name>A0A5N0EQE0_9NOCA</name>
<organism evidence="1 2">
    <name type="scientific">Nocardia colli</name>
    <dbReference type="NCBI Taxonomy" id="2545717"/>
    <lineage>
        <taxon>Bacteria</taxon>
        <taxon>Bacillati</taxon>
        <taxon>Actinomycetota</taxon>
        <taxon>Actinomycetes</taxon>
        <taxon>Mycobacteriales</taxon>
        <taxon>Nocardiaceae</taxon>
        <taxon>Nocardia</taxon>
    </lineage>
</organism>